<keyword evidence="4" id="KW-0658">Purine biosynthesis</keyword>
<dbReference type="PROSITE" id="PS51273">
    <property type="entry name" value="GATASE_TYPE_1"/>
    <property type="match status" value="1"/>
</dbReference>
<keyword evidence="7" id="KW-0315">Glutamine amidotransferase</keyword>
<accession>A0A117M733</accession>
<dbReference type="PANTHER" id="PTHR10099:SF1">
    <property type="entry name" value="PHOSPHORIBOSYLFORMYLGLYCINAMIDINE SYNTHASE"/>
    <property type="match status" value="1"/>
</dbReference>
<evidence type="ECO:0000256" key="5">
    <source>
        <dbReference type="ARBA" id="ARBA00022801"/>
    </source>
</evidence>
<keyword evidence="5" id="KW-0378">Hydrolase</keyword>
<dbReference type="InterPro" id="IPR010075">
    <property type="entry name" value="PRibForGlyAmidine_synth_PurQ"/>
</dbReference>
<evidence type="ECO:0000256" key="6">
    <source>
        <dbReference type="ARBA" id="ARBA00022840"/>
    </source>
</evidence>
<dbReference type="SUPFAM" id="SSF52317">
    <property type="entry name" value="Class I glutamine amidotransferase-like"/>
    <property type="match status" value="1"/>
</dbReference>
<dbReference type="Proteomes" id="UP000053467">
    <property type="component" value="Unassembled WGS sequence"/>
</dbReference>
<dbReference type="PATRIC" id="fig|1635277.3.peg.22"/>
<evidence type="ECO:0000256" key="4">
    <source>
        <dbReference type="ARBA" id="ARBA00022755"/>
    </source>
</evidence>
<evidence type="ECO:0000313" key="8">
    <source>
        <dbReference type="EMBL" id="KUK88016.1"/>
    </source>
</evidence>
<dbReference type="GO" id="GO:0004642">
    <property type="term" value="F:phosphoribosylformylglycinamidine synthase activity"/>
    <property type="evidence" value="ECO:0007669"/>
    <property type="project" value="InterPro"/>
</dbReference>
<name>A0A117M733_UNCT6</name>
<dbReference type="SMART" id="SM01211">
    <property type="entry name" value="GATase_5"/>
    <property type="match status" value="1"/>
</dbReference>
<keyword evidence="3" id="KW-0547">Nucleotide-binding</keyword>
<keyword evidence="2" id="KW-0436">Ligase</keyword>
<proteinExistence type="predicted"/>
<evidence type="ECO:0000256" key="7">
    <source>
        <dbReference type="ARBA" id="ARBA00022962"/>
    </source>
</evidence>
<evidence type="ECO:0000256" key="2">
    <source>
        <dbReference type="ARBA" id="ARBA00022598"/>
    </source>
</evidence>
<protein>
    <submittedName>
        <fullName evidence="8">Phosphoribosylformylglycinamidine synthase 1</fullName>
    </submittedName>
</protein>
<dbReference type="GO" id="GO:0005737">
    <property type="term" value="C:cytoplasm"/>
    <property type="evidence" value="ECO:0007669"/>
    <property type="project" value="TreeGrafter"/>
</dbReference>
<reference evidence="9" key="1">
    <citation type="journal article" date="2015" name="MBio">
        <title>Genome-Resolved Metagenomic Analysis Reveals Roles for Candidate Phyla and Other Microbial Community Members in Biogeochemical Transformations in Oil Reservoirs.</title>
        <authorList>
            <person name="Hu P."/>
            <person name="Tom L."/>
            <person name="Singh A."/>
            <person name="Thomas B.C."/>
            <person name="Baker B.J."/>
            <person name="Piceno Y.M."/>
            <person name="Andersen G.L."/>
            <person name="Banfield J.F."/>
        </authorList>
    </citation>
    <scope>NUCLEOTIDE SEQUENCE [LARGE SCALE GENOMIC DNA]</scope>
</reference>
<keyword evidence="6" id="KW-0067">ATP-binding</keyword>
<evidence type="ECO:0000256" key="1">
    <source>
        <dbReference type="ARBA" id="ARBA00022490"/>
    </source>
</evidence>
<dbReference type="PANTHER" id="PTHR10099">
    <property type="entry name" value="PHOSPHORIBOSYLFORMYLGLYCINAMIDINE SYNTHASE"/>
    <property type="match status" value="1"/>
</dbReference>
<dbReference type="InterPro" id="IPR029062">
    <property type="entry name" value="Class_I_gatase-like"/>
</dbReference>
<dbReference type="GO" id="GO:0006189">
    <property type="term" value="P:'de novo' IMP biosynthetic process"/>
    <property type="evidence" value="ECO:0007669"/>
    <property type="project" value="InterPro"/>
</dbReference>
<comment type="caution">
    <text evidence="8">The sequence shown here is derived from an EMBL/GenBank/DDBJ whole genome shotgun (WGS) entry which is preliminary data.</text>
</comment>
<dbReference type="GO" id="GO:0005524">
    <property type="term" value="F:ATP binding"/>
    <property type="evidence" value="ECO:0007669"/>
    <property type="project" value="UniProtKB-KW"/>
</dbReference>
<dbReference type="AlphaFoldDB" id="A0A117M733"/>
<evidence type="ECO:0000256" key="3">
    <source>
        <dbReference type="ARBA" id="ARBA00022741"/>
    </source>
</evidence>
<organism evidence="8 9">
    <name type="scientific">candidate division TA06 bacterium 34_109</name>
    <dbReference type="NCBI Taxonomy" id="1635277"/>
    <lineage>
        <taxon>Bacteria</taxon>
        <taxon>Bacteria division TA06</taxon>
    </lineage>
</organism>
<dbReference type="Pfam" id="PF13507">
    <property type="entry name" value="GATase_5"/>
    <property type="match status" value="1"/>
</dbReference>
<sequence>MYKFYSLVIKADGTNCEVETSFILKNVGFKNEILTVGEIIKDLKILEKFSFIVFPGGFSYGDYTGSGRIVSSIIKHHLLQNFQKHIKDGKLILGICNGFQILVKSGLLPNTSGNWQQEVSLIFNDSFHYEDRWVKLLVNKNTIFTKNLPDYIYLPVAHGEGKFIHSFVKEKIEKLGAFFYVDEKGKKSMDYPQNPNGSFDSVAGIVDETGKILGMMPHPERFRDEKEFYHDEKIDPYGIIIFENVYRYIKEEL</sequence>
<dbReference type="PIRSF" id="PIRSF001586">
    <property type="entry name" value="FGAM_synth_I"/>
    <property type="match status" value="1"/>
</dbReference>
<keyword evidence="1" id="KW-0963">Cytoplasm</keyword>
<dbReference type="Gene3D" id="3.40.50.880">
    <property type="match status" value="1"/>
</dbReference>
<dbReference type="NCBIfam" id="TIGR01737">
    <property type="entry name" value="FGAM_synth_I"/>
    <property type="match status" value="1"/>
</dbReference>
<dbReference type="EMBL" id="LGGX01000001">
    <property type="protein sequence ID" value="KUK88016.1"/>
    <property type="molecule type" value="Genomic_DNA"/>
</dbReference>
<dbReference type="GO" id="GO:0016787">
    <property type="term" value="F:hydrolase activity"/>
    <property type="evidence" value="ECO:0007669"/>
    <property type="project" value="UniProtKB-KW"/>
</dbReference>
<gene>
    <name evidence="8" type="ORF">XE03_0022</name>
</gene>
<evidence type="ECO:0000313" key="9">
    <source>
        <dbReference type="Proteomes" id="UP000053467"/>
    </source>
</evidence>